<organism evidence="2 3">
    <name type="scientific">Haloplasma contractile SSD-17B</name>
    <dbReference type="NCBI Taxonomy" id="1033810"/>
    <lineage>
        <taxon>Bacteria</taxon>
        <taxon>Bacillati</taxon>
        <taxon>Mycoplasmatota</taxon>
        <taxon>Mollicutes</taxon>
        <taxon>Haloplasmatales</taxon>
        <taxon>Haloplasmataceae</taxon>
        <taxon>Haloplasma</taxon>
    </lineage>
</organism>
<keyword evidence="3" id="KW-1185">Reference proteome</keyword>
<dbReference type="OrthoDB" id="5461404at2"/>
<dbReference type="RefSeq" id="WP_008825568.1">
    <property type="nucleotide sequence ID" value="NZ_AFNU02000013.1"/>
</dbReference>
<evidence type="ECO:0000256" key="1">
    <source>
        <dbReference type="SAM" id="Phobius"/>
    </source>
</evidence>
<feature type="transmembrane region" description="Helical" evidence="1">
    <location>
        <begin position="20"/>
        <end position="41"/>
    </location>
</feature>
<evidence type="ECO:0000313" key="3">
    <source>
        <dbReference type="Proteomes" id="UP000005707"/>
    </source>
</evidence>
<reference evidence="2 3" key="2">
    <citation type="journal article" date="2013" name="PLoS ONE">
        <title>INDIGO - INtegrated Data Warehouse of MIcrobial GenOmes with Examples from the Red Sea Extremophiles.</title>
        <authorList>
            <person name="Alam I."/>
            <person name="Antunes A."/>
            <person name="Kamau A.A."/>
            <person name="Ba Alawi W."/>
            <person name="Kalkatawi M."/>
            <person name="Stingl U."/>
            <person name="Bajic V.B."/>
        </authorList>
    </citation>
    <scope>NUCLEOTIDE SEQUENCE [LARGE SCALE GENOMIC DNA]</scope>
    <source>
        <strain evidence="2 3">SSD-17B</strain>
    </source>
</reference>
<evidence type="ECO:0000313" key="2">
    <source>
        <dbReference type="EMBL" id="ERJ11251.1"/>
    </source>
</evidence>
<protein>
    <submittedName>
        <fullName evidence="2">Membrane protein</fullName>
    </submittedName>
</protein>
<keyword evidence="1" id="KW-0472">Membrane</keyword>
<dbReference type="Proteomes" id="UP000005707">
    <property type="component" value="Unassembled WGS sequence"/>
</dbReference>
<comment type="caution">
    <text evidence="2">The sequence shown here is derived from an EMBL/GenBank/DDBJ whole genome shotgun (WGS) entry which is preliminary data.</text>
</comment>
<reference evidence="2 3" key="1">
    <citation type="journal article" date="2011" name="J. Bacteriol.">
        <title>Genome sequence of Haloplasma contractile, an unusual contractile bacterium from a deep-sea anoxic brine lake.</title>
        <authorList>
            <person name="Antunes A."/>
            <person name="Alam I."/>
            <person name="El Dorry H."/>
            <person name="Siam R."/>
            <person name="Robertson A."/>
            <person name="Bajic V.B."/>
            <person name="Stingl U."/>
        </authorList>
    </citation>
    <scope>NUCLEOTIDE SEQUENCE [LARGE SCALE GENOMIC DNA]</scope>
    <source>
        <strain evidence="2 3">SSD-17B</strain>
    </source>
</reference>
<dbReference type="STRING" id="1033810.HLPCO_002691"/>
<gene>
    <name evidence="2" type="ORF">HLPCO_002691</name>
</gene>
<keyword evidence="1" id="KW-1133">Transmembrane helix</keyword>
<keyword evidence="1" id="KW-0812">Transmembrane</keyword>
<dbReference type="InParanoid" id="F7PV16"/>
<sequence length="82" mass="9574">MMYGYRNGFDCGGFGGYDGFLGQWSFLIPLLIIGIVIYLVFKLMNQDHRQNKDSLINELKMKYINGEISEQEYLQKKKLISK</sequence>
<accession>F7PV16</accession>
<dbReference type="EMBL" id="AFNU02000013">
    <property type="protein sequence ID" value="ERJ11251.1"/>
    <property type="molecule type" value="Genomic_DNA"/>
</dbReference>
<name>F7PV16_9MOLU</name>
<proteinExistence type="predicted"/>
<dbReference type="AlphaFoldDB" id="F7PV16"/>